<dbReference type="RefSeq" id="XP_010762313.1">
    <property type="nucleotide sequence ID" value="XM_010764011.1"/>
</dbReference>
<gene>
    <name evidence="2" type="ORF">PADG_12179</name>
</gene>
<dbReference type="SUPFAM" id="SSF46689">
    <property type="entry name" value="Homeodomain-like"/>
    <property type="match status" value="1"/>
</dbReference>
<feature type="domain" description="ARS-binding protein 1 N-terminal" evidence="1">
    <location>
        <begin position="3"/>
        <end position="26"/>
    </location>
</feature>
<dbReference type="HOGENOM" id="CLU_165640_0_0_1"/>
<accession>A0A0A0HUR2</accession>
<dbReference type="GeneID" id="22588076"/>
<protein>
    <recommendedName>
        <fullName evidence="1">ARS-binding protein 1 N-terminal domain-containing protein</fullName>
    </recommendedName>
</protein>
<proteinExistence type="predicted"/>
<dbReference type="AlphaFoldDB" id="A0A0A0HUR2"/>
<dbReference type="InParanoid" id="A0A0A0HUR2"/>
<dbReference type="Proteomes" id="UP000001628">
    <property type="component" value="Unassembled WGS sequence"/>
</dbReference>
<dbReference type="InterPro" id="IPR009057">
    <property type="entry name" value="Homeodomain-like_sf"/>
</dbReference>
<evidence type="ECO:0000259" key="1">
    <source>
        <dbReference type="Pfam" id="PF18107"/>
    </source>
</evidence>
<dbReference type="VEuPathDB" id="FungiDB:PADG_12179"/>
<evidence type="ECO:0000313" key="2">
    <source>
        <dbReference type="EMBL" id="KGM91721.1"/>
    </source>
</evidence>
<dbReference type="OrthoDB" id="125347at2759"/>
<dbReference type="Pfam" id="PF18107">
    <property type="entry name" value="HTH_ABP1_N"/>
    <property type="match status" value="1"/>
</dbReference>
<dbReference type="EMBL" id="KN275965">
    <property type="protein sequence ID" value="KGM91721.1"/>
    <property type="molecule type" value="Genomic_DNA"/>
</dbReference>
<dbReference type="OMA" id="QHLHIAD"/>
<dbReference type="KEGG" id="pbn:PADG_12179"/>
<name>A0A0A0HUR2_PARBD</name>
<sequence length="121" mass="14165">MLYNQKITLFSVSDILSSCYDHLDQTVHCSLKQKCYQRHIVALLDSYDGSDEDEDMGVETLPRITASEALNLVKIALYEEQQDQGDLIQQLNYYERRLEAWKLENQQQQDIQAYFEHSVSI</sequence>
<reference evidence="2 3" key="1">
    <citation type="journal article" date="2011" name="PLoS Genet.">
        <title>Comparative genomic analysis of human fungal pathogens causing paracoccidioidomycosis.</title>
        <authorList>
            <person name="Desjardins C.A."/>
            <person name="Champion M.D."/>
            <person name="Holder J.W."/>
            <person name="Muszewska A."/>
            <person name="Goldberg J."/>
            <person name="Bailao A.M."/>
            <person name="Brigido M.M."/>
            <person name="Ferreira M.E."/>
            <person name="Garcia A.M."/>
            <person name="Grynberg M."/>
            <person name="Gujja S."/>
            <person name="Heiman D.I."/>
            <person name="Henn M.R."/>
            <person name="Kodira C.D."/>
            <person name="Leon-Narvaez H."/>
            <person name="Longo L.V."/>
            <person name="Ma L.J."/>
            <person name="Malavazi I."/>
            <person name="Matsuo A.L."/>
            <person name="Morais F.V."/>
            <person name="Pereira M."/>
            <person name="Rodriguez-Brito S."/>
            <person name="Sakthikumar S."/>
            <person name="Salem-Izacc S.M."/>
            <person name="Sykes S.M."/>
            <person name="Teixeira M.M."/>
            <person name="Vallejo M.C."/>
            <person name="Walter M.E."/>
            <person name="Yandava C."/>
            <person name="Young S."/>
            <person name="Zeng Q."/>
            <person name="Zucker J."/>
            <person name="Felipe M.S."/>
            <person name="Goldman G.H."/>
            <person name="Haas B.J."/>
            <person name="McEwen J.G."/>
            <person name="Nino-Vega G."/>
            <person name="Puccia R."/>
            <person name="San-Blas G."/>
            <person name="Soares C.M."/>
            <person name="Birren B.W."/>
            <person name="Cuomo C.A."/>
        </authorList>
    </citation>
    <scope>NUCLEOTIDE SEQUENCE [LARGE SCALE GENOMIC DNA]</scope>
    <source>
        <strain evidence="2 3">Pb18</strain>
    </source>
</reference>
<organism evidence="2 3">
    <name type="scientific">Paracoccidioides brasiliensis (strain Pb18)</name>
    <dbReference type="NCBI Taxonomy" id="502780"/>
    <lineage>
        <taxon>Eukaryota</taxon>
        <taxon>Fungi</taxon>
        <taxon>Dikarya</taxon>
        <taxon>Ascomycota</taxon>
        <taxon>Pezizomycotina</taxon>
        <taxon>Eurotiomycetes</taxon>
        <taxon>Eurotiomycetidae</taxon>
        <taxon>Onygenales</taxon>
        <taxon>Ajellomycetaceae</taxon>
        <taxon>Paracoccidioides</taxon>
    </lineage>
</organism>
<keyword evidence="3" id="KW-1185">Reference proteome</keyword>
<evidence type="ECO:0000313" key="3">
    <source>
        <dbReference type="Proteomes" id="UP000001628"/>
    </source>
</evidence>
<dbReference type="eggNOG" id="ENOG502RVDP">
    <property type="taxonomic scope" value="Eukaryota"/>
</dbReference>
<dbReference type="InterPro" id="IPR041188">
    <property type="entry name" value="HTH_ABP1_N"/>
</dbReference>